<evidence type="ECO:0000313" key="6">
    <source>
        <dbReference type="Proteomes" id="UP001586593"/>
    </source>
</evidence>
<dbReference type="SUPFAM" id="SSF56204">
    <property type="entry name" value="Hect, E3 ligase catalytic domain"/>
    <property type="match status" value="1"/>
</dbReference>
<keyword evidence="2 3" id="KW-0833">Ubl conjugation pathway</keyword>
<dbReference type="InterPro" id="IPR035983">
    <property type="entry name" value="Hect_E3_ubiquitin_ligase"/>
</dbReference>
<feature type="active site" description="Glycyl thioester intermediate" evidence="3">
    <location>
        <position position="266"/>
    </location>
</feature>
<dbReference type="Gene3D" id="3.30.2160.10">
    <property type="entry name" value="Hect, E3 ligase catalytic domain"/>
    <property type="match status" value="1"/>
</dbReference>
<evidence type="ECO:0000313" key="5">
    <source>
        <dbReference type="EMBL" id="KAL1835230.1"/>
    </source>
</evidence>
<organism evidence="5 6">
    <name type="scientific">Phialemonium thermophilum</name>
    <dbReference type="NCBI Taxonomy" id="223376"/>
    <lineage>
        <taxon>Eukaryota</taxon>
        <taxon>Fungi</taxon>
        <taxon>Dikarya</taxon>
        <taxon>Ascomycota</taxon>
        <taxon>Pezizomycotina</taxon>
        <taxon>Sordariomycetes</taxon>
        <taxon>Sordariomycetidae</taxon>
        <taxon>Cephalothecales</taxon>
        <taxon>Cephalothecaceae</taxon>
        <taxon>Phialemonium</taxon>
    </lineage>
</organism>
<dbReference type="PANTHER" id="PTHR45670:SF1">
    <property type="entry name" value="E3 UBIQUITIN-PROTEIN LIGASE HECTD1"/>
    <property type="match status" value="1"/>
</dbReference>
<protein>
    <recommendedName>
        <fullName evidence="4">HECT domain-containing protein</fullName>
    </recommendedName>
</protein>
<evidence type="ECO:0000259" key="4">
    <source>
        <dbReference type="PROSITE" id="PS50237"/>
    </source>
</evidence>
<reference evidence="5 6" key="1">
    <citation type="journal article" date="2024" name="Commun. Biol.">
        <title>Comparative genomic analysis of thermophilic fungi reveals convergent evolutionary adaptations and gene losses.</title>
        <authorList>
            <person name="Steindorff A.S."/>
            <person name="Aguilar-Pontes M.V."/>
            <person name="Robinson A.J."/>
            <person name="Andreopoulos B."/>
            <person name="LaButti K."/>
            <person name="Kuo A."/>
            <person name="Mondo S."/>
            <person name="Riley R."/>
            <person name="Otillar R."/>
            <person name="Haridas S."/>
            <person name="Lipzen A."/>
            <person name="Grimwood J."/>
            <person name="Schmutz J."/>
            <person name="Clum A."/>
            <person name="Reid I.D."/>
            <person name="Moisan M.C."/>
            <person name="Butler G."/>
            <person name="Nguyen T.T.M."/>
            <person name="Dewar K."/>
            <person name="Conant G."/>
            <person name="Drula E."/>
            <person name="Henrissat B."/>
            <person name="Hansel C."/>
            <person name="Singer S."/>
            <person name="Hutchinson M.I."/>
            <person name="de Vries R.P."/>
            <person name="Natvig D.O."/>
            <person name="Powell A.J."/>
            <person name="Tsang A."/>
            <person name="Grigoriev I.V."/>
        </authorList>
    </citation>
    <scope>NUCLEOTIDE SEQUENCE [LARGE SCALE GENOMIC DNA]</scope>
    <source>
        <strain evidence="5 6">ATCC 24622</strain>
    </source>
</reference>
<comment type="caution">
    <text evidence="5">The sequence shown here is derived from an EMBL/GenBank/DDBJ whole genome shotgun (WGS) entry which is preliminary data.</text>
</comment>
<dbReference type="Pfam" id="PF00632">
    <property type="entry name" value="HECT"/>
    <property type="match status" value="1"/>
</dbReference>
<keyword evidence="6" id="KW-1185">Reference proteome</keyword>
<dbReference type="InterPro" id="IPR000569">
    <property type="entry name" value="HECT_dom"/>
</dbReference>
<dbReference type="InterPro" id="IPR045322">
    <property type="entry name" value="HECTD1/TRIP12-like"/>
</dbReference>
<evidence type="ECO:0000256" key="1">
    <source>
        <dbReference type="ARBA" id="ARBA00022679"/>
    </source>
</evidence>
<dbReference type="Proteomes" id="UP001586593">
    <property type="component" value="Unassembled WGS sequence"/>
</dbReference>
<feature type="domain" description="HECT" evidence="4">
    <location>
        <begin position="1"/>
        <end position="299"/>
    </location>
</feature>
<dbReference type="Gene3D" id="3.30.2410.10">
    <property type="entry name" value="Hect, E3 ligase catalytic domain"/>
    <property type="match status" value="1"/>
</dbReference>
<evidence type="ECO:0000256" key="2">
    <source>
        <dbReference type="ARBA" id="ARBA00022786"/>
    </source>
</evidence>
<proteinExistence type="predicted"/>
<keyword evidence="1" id="KW-0808">Transferase</keyword>
<name>A0ABR3V087_9PEZI</name>
<dbReference type="PROSITE" id="PS50237">
    <property type="entry name" value="HECT"/>
    <property type="match status" value="1"/>
</dbReference>
<gene>
    <name evidence="5" type="ORF">VTK73DRAFT_5969</name>
</gene>
<dbReference type="EMBL" id="JAZHXJ010003349">
    <property type="protein sequence ID" value="KAL1835230.1"/>
    <property type="molecule type" value="Genomic_DNA"/>
</dbReference>
<sequence length="299" mass="33251">MLGKFVARSMIDSRIIDIHFNPIFFRIGGEEAPSSGASIRPSLGAVKAVDPVLARSLMTIKKFALARKAIDEDPARTPAQKVADMENIVVGGMKIDDLYLDFTLPGFPEIELVPNGAQQRLTIDNVDLYLERVIDMTLGAGVRRQVDAFRAGFSQVFPYSALSAFTPDELCTLFGRIEEDWSLETLMDSVKADHGYNMDSKSVKNLLQTMSEFTPAQRRDFLQFTTGSPKLPIGGFKSLTPMFTVVCKPSEAPYTSDDYLPSVMTCVNYLKLPDYSDIHIMRKRLFTAIKEGQGAFHLS</sequence>
<dbReference type="PANTHER" id="PTHR45670">
    <property type="entry name" value="E3 UBIQUITIN-PROTEIN LIGASE TRIP12"/>
    <property type="match status" value="1"/>
</dbReference>
<evidence type="ECO:0000256" key="3">
    <source>
        <dbReference type="PROSITE-ProRule" id="PRU00104"/>
    </source>
</evidence>
<accession>A0ABR3V087</accession>
<dbReference type="SMART" id="SM00119">
    <property type="entry name" value="HECTc"/>
    <property type="match status" value="1"/>
</dbReference>
<dbReference type="Gene3D" id="3.90.1750.10">
    <property type="entry name" value="Hect, E3 ligase catalytic domains"/>
    <property type="match status" value="1"/>
</dbReference>